<gene>
    <name evidence="1" type="ORF">ATPR_0911</name>
</gene>
<dbReference type="Proteomes" id="UP000004319">
    <property type="component" value="Unassembled WGS sequence"/>
</dbReference>
<evidence type="ECO:0000313" key="1">
    <source>
        <dbReference type="EMBL" id="GAA07907.1"/>
    </source>
</evidence>
<proteinExistence type="predicted"/>
<comment type="caution">
    <text evidence="1">The sequence shown here is derived from an EMBL/GenBank/DDBJ whole genome shotgun (WGS) entry which is preliminary data.</text>
</comment>
<reference evidence="1 2" key="1">
    <citation type="journal article" date="2011" name="Biochem. Biophys. Res. Commun.">
        <title>Increased number of Arginine-based salt bridges contributes to the thermotolerance of thermotolerant acetic acid bacteria, Acetobacter tropicalis SKU1100.</title>
        <authorList>
            <person name="Matsutani M."/>
            <person name="Hirakawa H."/>
            <person name="Nishikura M."/>
            <person name="Soemphol W."/>
            <person name="Ali I.A.I."/>
            <person name="Yakushi T."/>
            <person name="Matsushita K."/>
        </authorList>
    </citation>
    <scope>NUCLEOTIDE SEQUENCE [LARGE SCALE GENOMIC DNA]</scope>
    <source>
        <strain evidence="1 2">NBRC 101654</strain>
    </source>
</reference>
<dbReference type="AlphaFoldDB" id="F7VC12"/>
<accession>F7VC12</accession>
<name>F7VC12_9PROT</name>
<protein>
    <submittedName>
        <fullName evidence="1">Uncharacterized protein</fullName>
    </submittedName>
</protein>
<organism evidence="1 2">
    <name type="scientific">Acetobacter tropicalis NBRC 101654</name>
    <dbReference type="NCBI Taxonomy" id="749388"/>
    <lineage>
        <taxon>Bacteria</taxon>
        <taxon>Pseudomonadati</taxon>
        <taxon>Pseudomonadota</taxon>
        <taxon>Alphaproteobacteria</taxon>
        <taxon>Acetobacterales</taxon>
        <taxon>Acetobacteraceae</taxon>
        <taxon>Acetobacter</taxon>
    </lineage>
</organism>
<sequence length="46" mass="5056">MACHGAPTTQTAFTVVPQIDPVADVDSRSNGWQNGFCEKSARNRKY</sequence>
<dbReference type="EMBL" id="BABS01000017">
    <property type="protein sequence ID" value="GAA07907.1"/>
    <property type="molecule type" value="Genomic_DNA"/>
</dbReference>
<evidence type="ECO:0000313" key="2">
    <source>
        <dbReference type="Proteomes" id="UP000004319"/>
    </source>
</evidence>